<feature type="compositionally biased region" description="Low complexity" evidence="1">
    <location>
        <begin position="182"/>
        <end position="191"/>
    </location>
</feature>
<dbReference type="Proteomes" id="UP000327011">
    <property type="component" value="Unassembled WGS sequence"/>
</dbReference>
<protein>
    <recommendedName>
        <fullName evidence="5">Secreted protein</fullName>
    </recommendedName>
</protein>
<evidence type="ECO:0008006" key="5">
    <source>
        <dbReference type="Google" id="ProtNLM"/>
    </source>
</evidence>
<accession>A0A5J5K2X7</accession>
<keyword evidence="4" id="KW-1185">Reference proteome</keyword>
<gene>
    <name evidence="3" type="ORF">F5972_16640</name>
</gene>
<evidence type="ECO:0000256" key="1">
    <source>
        <dbReference type="SAM" id="MobiDB-lite"/>
    </source>
</evidence>
<feature type="compositionally biased region" description="Low complexity" evidence="1">
    <location>
        <begin position="61"/>
        <end position="97"/>
    </location>
</feature>
<feature type="compositionally biased region" description="Low complexity" evidence="1">
    <location>
        <begin position="136"/>
        <end position="159"/>
    </location>
</feature>
<evidence type="ECO:0000256" key="2">
    <source>
        <dbReference type="SAM" id="SignalP"/>
    </source>
</evidence>
<evidence type="ECO:0000313" key="3">
    <source>
        <dbReference type="EMBL" id="KAA9378473.1"/>
    </source>
</evidence>
<sequence length="191" mass="19053">MRSRPTAALLLLLHAIFLTTGFLTTGGSPAAAAITGAQGAAAITGRPAATMGIAPHAAHAWPSAAGTGDARSSTPSLSTTGTATAASTAAQRTTARPARAENTSARDTTARHPATRHWRSPSAGRPAQSDQPRVHAGASGPGATAGPALPPASASPRGGTRVTRAGPRHDETPAQRPRRTTAARAPPSTAY</sequence>
<name>A0A5J5K2X7_9ACTN</name>
<keyword evidence="2" id="KW-0732">Signal</keyword>
<dbReference type="AlphaFoldDB" id="A0A5J5K2X7"/>
<feature type="region of interest" description="Disordered" evidence="1">
    <location>
        <begin position="61"/>
        <end position="191"/>
    </location>
</feature>
<feature type="chain" id="PRO_5038864174" description="Secreted protein" evidence="2">
    <location>
        <begin position="31"/>
        <end position="191"/>
    </location>
</feature>
<evidence type="ECO:0000313" key="4">
    <source>
        <dbReference type="Proteomes" id="UP000327011"/>
    </source>
</evidence>
<comment type="caution">
    <text evidence="3">The sequence shown here is derived from an EMBL/GenBank/DDBJ whole genome shotgun (WGS) entry which is preliminary data.</text>
</comment>
<organism evidence="3 4">
    <name type="scientific">Microbispora cellulosiformans</name>
    <dbReference type="NCBI Taxonomy" id="2614688"/>
    <lineage>
        <taxon>Bacteria</taxon>
        <taxon>Bacillati</taxon>
        <taxon>Actinomycetota</taxon>
        <taxon>Actinomycetes</taxon>
        <taxon>Streptosporangiales</taxon>
        <taxon>Streptosporangiaceae</taxon>
        <taxon>Microbispora</taxon>
    </lineage>
</organism>
<dbReference type="EMBL" id="VYTZ01000005">
    <property type="protein sequence ID" value="KAA9378473.1"/>
    <property type="molecule type" value="Genomic_DNA"/>
</dbReference>
<feature type="signal peptide" evidence="2">
    <location>
        <begin position="1"/>
        <end position="30"/>
    </location>
</feature>
<dbReference type="RefSeq" id="WP_150934378.1">
    <property type="nucleotide sequence ID" value="NZ_VYTZ01000005.1"/>
</dbReference>
<reference evidence="3 4" key="1">
    <citation type="submission" date="2019-09" db="EMBL/GenBank/DDBJ databases">
        <title>Screening of Novel Bioactive Compounds from Soil-Associated.</title>
        <authorList>
            <person name="Gong X."/>
        </authorList>
    </citation>
    <scope>NUCLEOTIDE SEQUENCE [LARGE SCALE GENOMIC DNA]</scope>
    <source>
        <strain evidence="3 4">Gxj-6</strain>
    </source>
</reference>
<proteinExistence type="predicted"/>